<dbReference type="EMBL" id="CP136704">
    <property type="protein sequence ID" value="WOI31602.1"/>
    <property type="molecule type" value="Genomic_DNA"/>
</dbReference>
<dbReference type="Gene3D" id="3.40.50.300">
    <property type="entry name" value="P-loop containing nucleotide triphosphate hydrolases"/>
    <property type="match status" value="1"/>
</dbReference>
<dbReference type="Proteomes" id="UP001302666">
    <property type="component" value="Chromosome"/>
</dbReference>
<evidence type="ECO:0000256" key="3">
    <source>
        <dbReference type="SAM" id="MobiDB-lite"/>
    </source>
</evidence>
<dbReference type="RefSeq" id="WP_317384197.1">
    <property type="nucleotide sequence ID" value="NZ_CP136704.1"/>
</dbReference>
<keyword evidence="5" id="KW-1185">Reference proteome</keyword>
<dbReference type="PANTHER" id="PTHR32309">
    <property type="entry name" value="TYROSINE-PROTEIN KINASE"/>
    <property type="match status" value="1"/>
</dbReference>
<dbReference type="SUPFAM" id="SSF52540">
    <property type="entry name" value="P-loop containing nucleoside triphosphate hydrolases"/>
    <property type="match status" value="1"/>
</dbReference>
<keyword evidence="1" id="KW-0547">Nucleotide-binding</keyword>
<evidence type="ECO:0000256" key="2">
    <source>
        <dbReference type="ARBA" id="ARBA00022840"/>
    </source>
</evidence>
<organism evidence="4 5">
    <name type="scientific">Tritonibacter scottomollicae</name>
    <name type="common">Epibacterium scottomollicae</name>
    <dbReference type="NCBI Taxonomy" id="483013"/>
    <lineage>
        <taxon>Bacteria</taxon>
        <taxon>Pseudomonadati</taxon>
        <taxon>Pseudomonadota</taxon>
        <taxon>Alphaproteobacteria</taxon>
        <taxon>Rhodobacterales</taxon>
        <taxon>Paracoccaceae</taxon>
        <taxon>Tritonibacter</taxon>
    </lineage>
</organism>
<evidence type="ECO:0000313" key="5">
    <source>
        <dbReference type="Proteomes" id="UP001302666"/>
    </source>
</evidence>
<keyword evidence="4" id="KW-0418">Kinase</keyword>
<keyword evidence="4" id="KW-0808">Transferase</keyword>
<dbReference type="InterPro" id="IPR027417">
    <property type="entry name" value="P-loop_NTPase"/>
</dbReference>
<reference evidence="4 5" key="1">
    <citation type="submission" date="2023-10" db="EMBL/GenBank/DDBJ databases">
        <title>Eight complete genome sequences of bacteria isolated from laboratory stock of Giant Kelp gametophytes.</title>
        <authorList>
            <person name="Tolentino B."/>
            <person name="Nuzhdin S."/>
        </authorList>
    </citation>
    <scope>NUCLEOTIDE SEQUENCE [LARGE SCALE GENOMIC DNA]</scope>
    <source>
        <strain evidence="4 5">LC.270.F.C4</strain>
    </source>
</reference>
<dbReference type="InterPro" id="IPR005702">
    <property type="entry name" value="Wzc-like_C"/>
</dbReference>
<keyword evidence="2" id="KW-0067">ATP-binding</keyword>
<accession>A0ABZ0HAY4</accession>
<protein>
    <submittedName>
        <fullName evidence="4">CpsD/CapB family tyrosine-protein kinase</fullName>
        <ecNumber evidence="4">2.7.10.2</ecNumber>
    </submittedName>
</protein>
<feature type="compositionally biased region" description="Polar residues" evidence="3">
    <location>
        <begin position="61"/>
        <end position="75"/>
    </location>
</feature>
<evidence type="ECO:0000256" key="1">
    <source>
        <dbReference type="ARBA" id="ARBA00022741"/>
    </source>
</evidence>
<feature type="compositionally biased region" description="Basic and acidic residues" evidence="3">
    <location>
        <begin position="26"/>
        <end position="56"/>
    </location>
</feature>
<feature type="region of interest" description="Disordered" evidence="3">
    <location>
        <begin position="1"/>
        <end position="83"/>
    </location>
</feature>
<dbReference type="EC" id="2.7.10.2" evidence="4"/>
<gene>
    <name evidence="4" type="ORF">R1T40_11545</name>
</gene>
<proteinExistence type="predicted"/>
<evidence type="ECO:0000313" key="4">
    <source>
        <dbReference type="EMBL" id="WOI31602.1"/>
    </source>
</evidence>
<dbReference type="InterPro" id="IPR050445">
    <property type="entry name" value="Bact_polysacc_biosynth/exp"/>
</dbReference>
<sequence length="324" mass="35337">MQATDRPSKNKPKAGEPAQPATAAPRHAEAGARRDADTLDALQDRSRGFAEARPDPLEWTVKQTSEPQDIVQSSEPEQKLPAHLPDPWHVMRRVEVTGLSEHRSRLPLVDFFRQSPTARAFDLLRTRLLHTLRAQGWTRVAICGPTPGCGASFTAANLALSLARVPESRTVLMDLNMRTPGVAAALGLERAALYNGDMLGFLRGELRLDEHFVAASNRLALGLSTSVFHNSAEVLHDSRCAATIDEVIRRTRANVALFDLPSVLHSDDVAAFLPQVDGVLLVSDGSETTARHLKACEKMLAGHTQLLGVVLNRARNDEEFTSAS</sequence>
<dbReference type="CDD" id="cd05387">
    <property type="entry name" value="BY-kinase"/>
    <property type="match status" value="1"/>
</dbReference>
<dbReference type="PANTHER" id="PTHR32309:SF31">
    <property type="entry name" value="CAPSULAR EXOPOLYSACCHARIDE FAMILY"/>
    <property type="match status" value="1"/>
</dbReference>
<dbReference type="GO" id="GO:0004715">
    <property type="term" value="F:non-membrane spanning protein tyrosine kinase activity"/>
    <property type="evidence" value="ECO:0007669"/>
    <property type="project" value="UniProtKB-EC"/>
</dbReference>
<name>A0ABZ0HAY4_TRISK</name>